<dbReference type="OrthoDB" id="6556167at2"/>
<dbReference type="EMBL" id="JZXC01000006">
    <property type="protein sequence ID" value="KKA08357.1"/>
    <property type="molecule type" value="Genomic_DNA"/>
</dbReference>
<accession>A0A0F4XR40</accession>
<evidence type="ECO:0000313" key="2">
    <source>
        <dbReference type="Proteomes" id="UP000033662"/>
    </source>
</evidence>
<sequence>MRRPDLMTAWLLAVLGKKLLSVNAIFHVFASRRDPFPQEVSFQFYGSEAGKLYGSGDGSSLLFSLDPIVGCDLGEYGRQDVFCVSDEPYFLNVVGGILVSASLVRSSVAEAIIGVALSFDGGPCLSILNLGDELFVYDEIPDEIMRSEGLDLISVN</sequence>
<gene>
    <name evidence="1" type="ORF">VP02_08875</name>
</gene>
<dbReference type="Proteomes" id="UP000033662">
    <property type="component" value="Unassembled WGS sequence"/>
</dbReference>
<evidence type="ECO:0000313" key="1">
    <source>
        <dbReference type="EMBL" id="KKA08357.1"/>
    </source>
</evidence>
<protein>
    <submittedName>
        <fullName evidence="1">Uncharacterized protein</fullName>
    </submittedName>
</protein>
<proteinExistence type="predicted"/>
<comment type="caution">
    <text evidence="1">The sequence shown here is derived from an EMBL/GenBank/DDBJ whole genome shotgun (WGS) entry which is preliminary data.</text>
</comment>
<dbReference type="PATRIC" id="fig|132476.4.peg.5802"/>
<reference evidence="1 2" key="1">
    <citation type="submission" date="2015-03" db="EMBL/GenBank/DDBJ databases">
        <title>Pseudomonas fluorescens 1855-344 Genome sequencing and assembly.</title>
        <authorList>
            <person name="Eng W.W.H."/>
            <person name="Gan H.M."/>
            <person name="Savka M.A."/>
        </authorList>
    </citation>
    <scope>NUCLEOTIDE SEQUENCE [LARGE SCALE GENOMIC DNA]</scope>
    <source>
        <strain evidence="1 2">1855-344</strain>
    </source>
</reference>
<name>A0A0F4XR40_9PSED</name>
<dbReference type="AlphaFoldDB" id="A0A0F4XR40"/>
<organism evidence="1 2">
    <name type="scientific">Pseudomonas kilonensis</name>
    <dbReference type="NCBI Taxonomy" id="132476"/>
    <lineage>
        <taxon>Bacteria</taxon>
        <taxon>Pseudomonadati</taxon>
        <taxon>Pseudomonadota</taxon>
        <taxon>Gammaproteobacteria</taxon>
        <taxon>Pseudomonadales</taxon>
        <taxon>Pseudomonadaceae</taxon>
        <taxon>Pseudomonas</taxon>
    </lineage>
</organism>